<dbReference type="CDD" id="cd03801">
    <property type="entry name" value="GT4_PimA-like"/>
    <property type="match status" value="1"/>
</dbReference>
<dbReference type="SUPFAM" id="SSF53756">
    <property type="entry name" value="UDP-Glycosyltransferase/glycogen phosphorylase"/>
    <property type="match status" value="1"/>
</dbReference>
<proteinExistence type="predicted"/>
<dbReference type="GO" id="GO:0009103">
    <property type="term" value="P:lipopolysaccharide biosynthetic process"/>
    <property type="evidence" value="ECO:0007669"/>
    <property type="project" value="TreeGrafter"/>
</dbReference>
<evidence type="ECO:0000313" key="4">
    <source>
        <dbReference type="EMBL" id="HIU38284.1"/>
    </source>
</evidence>
<keyword evidence="1" id="KW-0808">Transferase</keyword>
<evidence type="ECO:0000259" key="2">
    <source>
        <dbReference type="Pfam" id="PF00534"/>
    </source>
</evidence>
<dbReference type="AlphaFoldDB" id="A0A9D1ILN5"/>
<protein>
    <submittedName>
        <fullName evidence="4">Glycosyltransferase family 4 protein</fullName>
    </submittedName>
</protein>
<dbReference type="InterPro" id="IPR001296">
    <property type="entry name" value="Glyco_trans_1"/>
</dbReference>
<dbReference type="Pfam" id="PF13439">
    <property type="entry name" value="Glyco_transf_4"/>
    <property type="match status" value="1"/>
</dbReference>
<feature type="domain" description="Glycosyl transferase family 1" evidence="2">
    <location>
        <begin position="190"/>
        <end position="332"/>
    </location>
</feature>
<gene>
    <name evidence="4" type="ORF">IAD18_01295</name>
</gene>
<dbReference type="Proteomes" id="UP000824076">
    <property type="component" value="Unassembled WGS sequence"/>
</dbReference>
<reference evidence="4" key="2">
    <citation type="journal article" date="2021" name="PeerJ">
        <title>Extensive microbial diversity within the chicken gut microbiome revealed by metagenomics and culture.</title>
        <authorList>
            <person name="Gilroy R."/>
            <person name="Ravi A."/>
            <person name="Getino M."/>
            <person name="Pursley I."/>
            <person name="Horton D.L."/>
            <person name="Alikhan N.F."/>
            <person name="Baker D."/>
            <person name="Gharbi K."/>
            <person name="Hall N."/>
            <person name="Watson M."/>
            <person name="Adriaenssens E.M."/>
            <person name="Foster-Nyarko E."/>
            <person name="Jarju S."/>
            <person name="Secka A."/>
            <person name="Antonio M."/>
            <person name="Oren A."/>
            <person name="Chaudhuri R.R."/>
            <person name="La Ragione R."/>
            <person name="Hildebrand F."/>
            <person name="Pallen M.J."/>
        </authorList>
    </citation>
    <scope>NUCLEOTIDE SEQUENCE</scope>
    <source>
        <strain evidence="4">17073</strain>
    </source>
</reference>
<feature type="domain" description="Glycosyltransferase subfamily 4-like N-terminal" evidence="3">
    <location>
        <begin position="16"/>
        <end position="173"/>
    </location>
</feature>
<dbReference type="InterPro" id="IPR028098">
    <property type="entry name" value="Glyco_trans_4-like_N"/>
</dbReference>
<dbReference type="Pfam" id="PF00534">
    <property type="entry name" value="Glycos_transf_1"/>
    <property type="match status" value="1"/>
</dbReference>
<dbReference type="EMBL" id="DVMS01000031">
    <property type="protein sequence ID" value="HIU38284.1"/>
    <property type="molecule type" value="Genomic_DNA"/>
</dbReference>
<sequence>MKIDVIGTRGFPGIQGGVERHCERLYPSMPPAFQIRVFRRRPYLNPEYANAAYPHIRFCDLPSTRIKGFEAVAHSFLATAISAFSKSDVVHLHNIGPAMFTPLLRAFGKKIVLTYHSANYEHDKWNPLEKILLRTCEKIALAAANKIIFVNRFQLKKYPAKIQAKSVYIPNGVVPLQRSEQTDFLQQIGVESGKYILSVGRLTPEKGFDILIEAFAKLETGMKLVIAGAADHHSDYIDMLEKAASGKNVVFAGFVDGENLSQLYSHAAAYVLASRVEGFPLVLLEAINANLPLLVSDISASHLLSLPQKSYFKPDDIEALSGKLAEFLHSDRNEYRCTVEDITDYDWEKIAQRTADVYRSCFRQH</sequence>
<dbReference type="PANTHER" id="PTHR46401:SF2">
    <property type="entry name" value="GLYCOSYLTRANSFERASE WBBK-RELATED"/>
    <property type="match status" value="1"/>
</dbReference>
<accession>A0A9D1ILN5</accession>
<organism evidence="4 5">
    <name type="scientific">Candidatus Limisoma intestinavium</name>
    <dbReference type="NCBI Taxonomy" id="2840856"/>
    <lineage>
        <taxon>Bacteria</taxon>
        <taxon>Pseudomonadati</taxon>
        <taxon>Bacteroidota</taxon>
        <taxon>Bacteroidia</taxon>
        <taxon>Bacteroidales</taxon>
        <taxon>Candidatus Limisoma</taxon>
    </lineage>
</organism>
<name>A0A9D1ILN5_9BACT</name>
<reference evidence="4" key="1">
    <citation type="submission" date="2020-10" db="EMBL/GenBank/DDBJ databases">
        <authorList>
            <person name="Gilroy R."/>
        </authorList>
    </citation>
    <scope>NUCLEOTIDE SEQUENCE</scope>
    <source>
        <strain evidence="4">17073</strain>
    </source>
</reference>
<dbReference type="Gene3D" id="3.40.50.2000">
    <property type="entry name" value="Glycogen Phosphorylase B"/>
    <property type="match status" value="2"/>
</dbReference>
<evidence type="ECO:0000256" key="1">
    <source>
        <dbReference type="ARBA" id="ARBA00022679"/>
    </source>
</evidence>
<dbReference type="PANTHER" id="PTHR46401">
    <property type="entry name" value="GLYCOSYLTRANSFERASE WBBK-RELATED"/>
    <property type="match status" value="1"/>
</dbReference>
<dbReference type="GO" id="GO:0016757">
    <property type="term" value="F:glycosyltransferase activity"/>
    <property type="evidence" value="ECO:0007669"/>
    <property type="project" value="InterPro"/>
</dbReference>
<evidence type="ECO:0000259" key="3">
    <source>
        <dbReference type="Pfam" id="PF13439"/>
    </source>
</evidence>
<evidence type="ECO:0000313" key="5">
    <source>
        <dbReference type="Proteomes" id="UP000824076"/>
    </source>
</evidence>
<comment type="caution">
    <text evidence="4">The sequence shown here is derived from an EMBL/GenBank/DDBJ whole genome shotgun (WGS) entry which is preliminary data.</text>
</comment>